<accession>A0A7V8UBF2</accession>
<comment type="caution">
    <text evidence="3">The sequence shown here is derived from an EMBL/GenBank/DDBJ whole genome shotgun (WGS) entry which is preliminary data.</text>
</comment>
<dbReference type="PANTHER" id="PTHR13774:SF32">
    <property type="entry name" value="ANTISENSE-ENHANCING SEQUENCE 1"/>
    <property type="match status" value="1"/>
</dbReference>
<organism evidence="3 4">
    <name type="scientific">Pseudomonas brassicacearum subsp. neoaurantiaca</name>
    <dbReference type="NCBI Taxonomy" id="494916"/>
    <lineage>
        <taxon>Bacteria</taxon>
        <taxon>Pseudomonadati</taxon>
        <taxon>Pseudomonadota</taxon>
        <taxon>Gammaproteobacteria</taxon>
        <taxon>Pseudomonadales</taxon>
        <taxon>Pseudomonadaceae</taxon>
        <taxon>Pseudomonas</taxon>
    </lineage>
</organism>
<proteinExistence type="inferred from homology"/>
<dbReference type="Pfam" id="PF02567">
    <property type="entry name" value="PhzC-PhzF"/>
    <property type="match status" value="1"/>
</dbReference>
<evidence type="ECO:0000313" key="4">
    <source>
        <dbReference type="Proteomes" id="UP000572407"/>
    </source>
</evidence>
<dbReference type="GO" id="GO:0005737">
    <property type="term" value="C:cytoplasm"/>
    <property type="evidence" value="ECO:0007669"/>
    <property type="project" value="TreeGrafter"/>
</dbReference>
<dbReference type="PIRSF" id="PIRSF016184">
    <property type="entry name" value="PhzC_PhzF"/>
    <property type="match status" value="1"/>
</dbReference>
<dbReference type="Gene3D" id="3.10.310.10">
    <property type="entry name" value="Diaminopimelate Epimerase, Chain A, domain 1"/>
    <property type="match status" value="2"/>
</dbReference>
<name>A0A7V8UBF2_9PSED</name>
<dbReference type="RefSeq" id="WP_181286798.1">
    <property type="nucleotide sequence ID" value="NZ_VDLV01000004.1"/>
</dbReference>
<sequence length="283" mass="30333">MTTTRRFDFKQLDVFSEASLKGNPLAVVLGADGFNEERMASFANWTNLSETTFVLAPQHPDADYRVRIFTTSTELPFAGHPTLGSCHAWLEAGGVPKGQEVVQECGVGLVRIRRSDFGLAFLAPPLLKSGPLEVDVLERVRKGLGLPAEAIVDAQWVDNGAGWLALLLKDRQQVLTLKPDYPQLRDLAVGVVAPWDPVVDGDAAQFEVRGFIAGDGMPEDPATGSLNAGLAQWMLGKGLAPSAYVVSQGVTMGRAGRIHVEQIGEEVWIGGAVVTCINGTLTL</sequence>
<dbReference type="Proteomes" id="UP000572407">
    <property type="component" value="Unassembled WGS sequence"/>
</dbReference>
<dbReference type="SUPFAM" id="SSF54506">
    <property type="entry name" value="Diaminopimelate epimerase-like"/>
    <property type="match status" value="1"/>
</dbReference>
<dbReference type="NCBIfam" id="TIGR00654">
    <property type="entry name" value="PhzF_family"/>
    <property type="match status" value="1"/>
</dbReference>
<dbReference type="AlphaFoldDB" id="A0A7V8UBF2"/>
<evidence type="ECO:0000313" key="3">
    <source>
        <dbReference type="EMBL" id="MBA1376869.1"/>
    </source>
</evidence>
<protein>
    <submittedName>
        <fullName evidence="3">PhzF family phenazine biosynthesis protein</fullName>
    </submittedName>
</protein>
<feature type="active site" evidence="2">
    <location>
        <position position="50"/>
    </location>
</feature>
<evidence type="ECO:0000256" key="1">
    <source>
        <dbReference type="ARBA" id="ARBA00008270"/>
    </source>
</evidence>
<evidence type="ECO:0000256" key="2">
    <source>
        <dbReference type="PIRSR" id="PIRSR016184-1"/>
    </source>
</evidence>
<dbReference type="GO" id="GO:0016853">
    <property type="term" value="F:isomerase activity"/>
    <property type="evidence" value="ECO:0007669"/>
    <property type="project" value="TreeGrafter"/>
</dbReference>
<reference evidence="3 4" key="1">
    <citation type="submission" date="2019-06" db="EMBL/GenBank/DDBJ databases">
        <title>Analysis of the biodiversity of Brassica napus bacterial endophytes for the selection of potential efficient biofertilizers for rapeseed crops.</title>
        <authorList>
            <person name="Jimenez-Gomez A."/>
            <person name="Saati-Santamaria Z."/>
            <person name="Menendez E."/>
            <person name="Rivas R."/>
            <person name="Mateos P.F."/>
            <person name="Velazquez E."/>
            <person name="Garcia-Fraile P."/>
        </authorList>
    </citation>
    <scope>NUCLEOTIDE SEQUENCE [LARGE SCALE GENOMIC DNA]</scope>
    <source>
        <strain evidence="3 4">CDVBN10</strain>
    </source>
</reference>
<dbReference type="PANTHER" id="PTHR13774">
    <property type="entry name" value="PHENAZINE BIOSYNTHESIS PROTEIN"/>
    <property type="match status" value="1"/>
</dbReference>
<dbReference type="InterPro" id="IPR003719">
    <property type="entry name" value="Phenazine_PhzF-like"/>
</dbReference>
<comment type="similarity">
    <text evidence="1">Belongs to the PhzF family.</text>
</comment>
<dbReference type="EMBL" id="VDLV01000004">
    <property type="protein sequence ID" value="MBA1376869.1"/>
    <property type="molecule type" value="Genomic_DNA"/>
</dbReference>
<gene>
    <name evidence="3" type="ORF">FHK92_03390</name>
</gene>